<evidence type="ECO:0000256" key="1">
    <source>
        <dbReference type="SAM" id="Coils"/>
    </source>
</evidence>
<dbReference type="OrthoDB" id="2446101at2759"/>
<proteinExistence type="predicted"/>
<feature type="region of interest" description="Disordered" evidence="2">
    <location>
        <begin position="286"/>
        <end position="310"/>
    </location>
</feature>
<dbReference type="AlphaFoldDB" id="A0A2Z6QZ77"/>
<feature type="region of interest" description="Disordered" evidence="2">
    <location>
        <begin position="52"/>
        <end position="75"/>
    </location>
</feature>
<evidence type="ECO:0000256" key="2">
    <source>
        <dbReference type="SAM" id="MobiDB-lite"/>
    </source>
</evidence>
<evidence type="ECO:0008006" key="6">
    <source>
        <dbReference type="Google" id="ProtNLM"/>
    </source>
</evidence>
<dbReference type="Proteomes" id="UP000247702">
    <property type="component" value="Unassembled WGS sequence"/>
</dbReference>
<evidence type="ECO:0000313" key="3">
    <source>
        <dbReference type="EMBL" id="GBB93902.1"/>
    </source>
</evidence>
<protein>
    <recommendedName>
        <fullName evidence="6">CCHC-type domain-containing protein</fullName>
    </recommendedName>
</protein>
<organism evidence="3 5">
    <name type="scientific">Rhizophagus clarus</name>
    <dbReference type="NCBI Taxonomy" id="94130"/>
    <lineage>
        <taxon>Eukaryota</taxon>
        <taxon>Fungi</taxon>
        <taxon>Fungi incertae sedis</taxon>
        <taxon>Mucoromycota</taxon>
        <taxon>Glomeromycotina</taxon>
        <taxon>Glomeromycetes</taxon>
        <taxon>Glomerales</taxon>
        <taxon>Glomeraceae</taxon>
        <taxon>Rhizophagus</taxon>
    </lineage>
</organism>
<accession>A0A2Z6QZ77</accession>
<feature type="coiled-coil region" evidence="1">
    <location>
        <begin position="547"/>
        <end position="588"/>
    </location>
</feature>
<reference evidence="4" key="2">
    <citation type="submission" date="2019-10" db="EMBL/GenBank/DDBJ databases">
        <title>Conservation and host-specific expression of non-tandemly repeated heterogenous ribosome RNA gene in arbuscular mycorrhizal fungi.</title>
        <authorList>
            <person name="Maeda T."/>
            <person name="Kobayashi Y."/>
            <person name="Nakagawa T."/>
            <person name="Ezawa T."/>
            <person name="Yamaguchi K."/>
            <person name="Bino T."/>
            <person name="Nishimoto Y."/>
            <person name="Shigenobu S."/>
            <person name="Kawaguchi M."/>
        </authorList>
    </citation>
    <scope>NUCLEOTIDE SEQUENCE</scope>
    <source>
        <strain evidence="4">HR1</strain>
    </source>
</reference>
<sequence>MSQASSSTKRQLRSHVFKTYKNNAELDADIVQDAYMAKTTKAQPYDIENSKTKKLKTMQKQKDTTSTSLPDTTTHIEGIINTPNDATTNILTSKNSQAKLSHDLNDNQQAQNQSTEQIKKIFSSENQTARSTPKLATDEMIELLELETSQDNPHEYKHFELFIPRDSFPKENKIIEIINFIKNAFVNEKDFFEVHSTKHLTYEIFILRFIKEETKNKYKNKLHPIIQKPLYDYTNENVQALIQQKLEDISNRSIRLVDIPHKLDFNLIIAHLANITGVSITHHKDITPKQRHINKKSPQPTNRKSPARPPLRQLLVRFEKESATKYLYENDHWTLAIGNSLIRILHPDIAHEISAQRTSYRYLIRGLLLNTDIRDMIPILKAIKGRTCTFNATSRNSISKTAFVYTNKENYTKEPHKIQKTTLQNHNIFIVAQDYKGDSCTICGNPQHTYENCNSEHRLDPNGSRKIYSPKYLKKDRTKLENNQDINNKYRHIISPKRKNIPNLSVSTFRNQNGKRPIVPTISNNRPNAYADSLSAKPQPSIQPQLNARHEKQLIEANERILKLEKALNNLSTKYDKLEQEFKTINIQHNT</sequence>
<keyword evidence="1" id="KW-0175">Coiled coil</keyword>
<comment type="caution">
    <text evidence="3">The sequence shown here is derived from an EMBL/GenBank/DDBJ whole genome shotgun (WGS) entry which is preliminary data.</text>
</comment>
<keyword evidence="5" id="KW-1185">Reference proteome</keyword>
<gene>
    <name evidence="4" type="ORF">RCL2_000950100</name>
    <name evidence="3" type="ORF">RclHR1_02250012</name>
</gene>
<name>A0A2Z6QZ77_9GLOM</name>
<feature type="compositionally biased region" description="Low complexity" evidence="2">
    <location>
        <begin position="64"/>
        <end position="73"/>
    </location>
</feature>
<reference evidence="3 5" key="1">
    <citation type="submission" date="2017-11" db="EMBL/GenBank/DDBJ databases">
        <title>The genome of Rhizophagus clarus HR1 reveals common genetic basis of auxotrophy among arbuscular mycorrhizal fungi.</title>
        <authorList>
            <person name="Kobayashi Y."/>
        </authorList>
    </citation>
    <scope>NUCLEOTIDE SEQUENCE [LARGE SCALE GENOMIC DNA]</scope>
    <source>
        <strain evidence="3 5">HR1</strain>
    </source>
</reference>
<dbReference type="EMBL" id="BLAL01000060">
    <property type="protein sequence ID" value="GES82288.1"/>
    <property type="molecule type" value="Genomic_DNA"/>
</dbReference>
<dbReference type="EMBL" id="BEXD01001391">
    <property type="protein sequence ID" value="GBB93902.1"/>
    <property type="molecule type" value="Genomic_DNA"/>
</dbReference>
<evidence type="ECO:0000313" key="4">
    <source>
        <dbReference type="EMBL" id="GES82288.1"/>
    </source>
</evidence>
<evidence type="ECO:0000313" key="5">
    <source>
        <dbReference type="Proteomes" id="UP000247702"/>
    </source>
</evidence>
<dbReference type="Proteomes" id="UP000615446">
    <property type="component" value="Unassembled WGS sequence"/>
</dbReference>